<dbReference type="NCBIfam" id="TIGR03959">
    <property type="entry name" value="hyd_TM1266"/>
    <property type="match status" value="1"/>
</dbReference>
<evidence type="ECO:0000313" key="2">
    <source>
        <dbReference type="Proteomes" id="UP000824208"/>
    </source>
</evidence>
<dbReference type="AlphaFoldDB" id="A0A9D2M856"/>
<dbReference type="SUPFAM" id="SSF55021">
    <property type="entry name" value="ACT-like"/>
    <property type="match status" value="1"/>
</dbReference>
<organism evidence="1 2">
    <name type="scientific">Candidatus Flavonifractor intestinipullorum</name>
    <dbReference type="NCBI Taxonomy" id="2838587"/>
    <lineage>
        <taxon>Bacteria</taxon>
        <taxon>Bacillati</taxon>
        <taxon>Bacillota</taxon>
        <taxon>Clostridia</taxon>
        <taxon>Eubacteriales</taxon>
        <taxon>Oscillospiraceae</taxon>
        <taxon>Flavonifractor</taxon>
    </lineage>
</organism>
<dbReference type="EMBL" id="DWYC01000001">
    <property type="protein sequence ID" value="HJB55945.1"/>
    <property type="molecule type" value="Genomic_DNA"/>
</dbReference>
<dbReference type="InterPro" id="IPR023860">
    <property type="entry name" value="FeFe-hyd_TM1266"/>
</dbReference>
<dbReference type="InterPro" id="IPR045865">
    <property type="entry name" value="ACT-like_dom_sf"/>
</dbReference>
<dbReference type="Gene3D" id="3.30.70.1150">
    <property type="entry name" value="ACT-like. Chain A, domain 2"/>
    <property type="match status" value="1"/>
</dbReference>
<gene>
    <name evidence="1" type="ORF">H9714_00140</name>
</gene>
<sequence length="91" mass="9736">MEETRVALLGIVVENPDAVEPLNQLLHQYKDYIIGRMGLPYRARGVNIISIVLDAPGDAINSLSGKVGMLPGVTAKAVYSKLPEPPHASAD</sequence>
<dbReference type="InterPro" id="IPR027271">
    <property type="entry name" value="Acetolactate_synth/TF_NikR_C"/>
</dbReference>
<reference evidence="1" key="1">
    <citation type="journal article" date="2021" name="PeerJ">
        <title>Extensive microbial diversity within the chicken gut microbiome revealed by metagenomics and culture.</title>
        <authorList>
            <person name="Gilroy R."/>
            <person name="Ravi A."/>
            <person name="Getino M."/>
            <person name="Pursley I."/>
            <person name="Horton D.L."/>
            <person name="Alikhan N.F."/>
            <person name="Baker D."/>
            <person name="Gharbi K."/>
            <person name="Hall N."/>
            <person name="Watson M."/>
            <person name="Adriaenssens E.M."/>
            <person name="Foster-Nyarko E."/>
            <person name="Jarju S."/>
            <person name="Secka A."/>
            <person name="Antonio M."/>
            <person name="Oren A."/>
            <person name="Chaudhuri R.R."/>
            <person name="La Ragione R."/>
            <person name="Hildebrand F."/>
            <person name="Pallen M.J."/>
        </authorList>
    </citation>
    <scope>NUCLEOTIDE SEQUENCE</scope>
    <source>
        <strain evidence="1">CHK189-11263</strain>
    </source>
</reference>
<proteinExistence type="predicted"/>
<reference evidence="1" key="2">
    <citation type="submission" date="2021-04" db="EMBL/GenBank/DDBJ databases">
        <authorList>
            <person name="Gilroy R."/>
        </authorList>
    </citation>
    <scope>NUCLEOTIDE SEQUENCE</scope>
    <source>
        <strain evidence="1">CHK189-11263</strain>
    </source>
</reference>
<evidence type="ECO:0000313" key="1">
    <source>
        <dbReference type="EMBL" id="HJB55945.1"/>
    </source>
</evidence>
<dbReference type="Pfam" id="PF21699">
    <property type="entry name" value="TM1266-like"/>
    <property type="match status" value="1"/>
</dbReference>
<comment type="caution">
    <text evidence="1">The sequence shown here is derived from an EMBL/GenBank/DDBJ whole genome shotgun (WGS) entry which is preliminary data.</text>
</comment>
<protein>
    <submittedName>
        <fullName evidence="1">Iron-only hydrogenase system regulator</fullName>
    </submittedName>
</protein>
<dbReference type="Proteomes" id="UP000824208">
    <property type="component" value="Unassembled WGS sequence"/>
</dbReference>
<name>A0A9D2M856_9FIRM</name>
<accession>A0A9D2M856</accession>